<evidence type="ECO:0000256" key="4">
    <source>
        <dbReference type="SAM" id="MobiDB-lite"/>
    </source>
</evidence>
<dbReference type="Proteomes" id="UP001473302">
    <property type="component" value="Unassembled WGS sequence"/>
</dbReference>
<protein>
    <recommendedName>
        <fullName evidence="2">Autophagy-related protein 14</fullName>
    </recommendedName>
</protein>
<dbReference type="EMBL" id="BAABUK010000025">
    <property type="protein sequence ID" value="GAA5815373.1"/>
    <property type="molecule type" value="Genomic_DNA"/>
</dbReference>
<dbReference type="InterPro" id="IPR057227">
    <property type="entry name" value="DUF7905"/>
</dbReference>
<name>A0ABP9Z8E0_9FUNG</name>
<sequence>MNCQYCHTNHRKFYCADCINEKLQKHEQEMSTSLVEKDTAVAKANVFIKKATSIQTLLAEKNKRLQHLETIRETQKERSLSCITSKYFVFVVADNESLYYLRKIQFVEKIRIQQLKNQIRDKRKLLEESLKRKSQFDGHHPDNNFVLKSWQRTHKMTVGTRRILVKEIMSLFELKPGVIEEAGSASFLHEAREDLYICGVTLPTRLIDVSKCPKEELNAPIGLVIHMLGLIVRYLGIKLPFEIIRRGIKPYIRAPNKQHVRKEIYGNQQFLFSKFPLFLEEDDQNFKKFIHGMSMLNYNIIYICHTQGVKIPSTDIANTLQCLMSICSAPKLGMQSHALYYQHLRDLECPIDYNQVLRATTLRFRCTSLIERSQALREPNLSTNNELHDDFFKIRTTSVQNSINNGERILSESRDEEEFGLYVDSEDDDDDFDIKKSKGSEKQITNETWSLVEVAPFSAGHNGYEGDSLFQIGAASIMPSVMNMMESLSGTNVKIYPVPYLSESVYSQFEQHLAELGRKSKTEIRYDMCEQYFEIKGRSQQACDDTSKKIITLLLPQLNKFVDENKFEGTFEDLETMSKSVQVSPSSSASTGGNNTPTRIMVGRPLDLEEVDKRHNRSRESTTSSSEASAAATPATPGREAYYRCETESDEPDESDEEYVETFTFAKNIANPKDVLTGPPSNNSKPPDYLRIIGNDTETECSLQGRSIKIVGTCEESIKEAADRFRNLQTIFKRRKRSTNIVPCVHYPTESPRFGLYFCPLEKYAHQDYVFTEPGSQPLYVMLPVFKDRNGKDQKPKDLLAAAPQNQTPQWMSQKKPGRELSLEERMRLATLEHKKKGFGNVNAGLAPDQTPLWGENKNYVVRSSASAAVKPVAPTPRPAPVVQKRPEEDFPSLGSSSAPPPRPTIKQPTKNTRRVLRISSQKTSNVSSSSPPPAMSNLDIVREYNLGNIKTALTDGLNSVRGFKGTVKFNAKLGKVLWTNLTPEIQKKIWDFHEVKDILVEGHKVLPRFNNVTTKSDEVIARMSDFLPDPYSRSAYFEMYADARNQPSVEYDPVVMYMSQGVVELKKVVTNTTKVTEIDWVSLERKFDFQFLLKTEQTTRTDVKPYSTFIKKVAMCPNTRQITFENVPDFLQMKRILLKQTTKYRIHFPFVVEITRVENIPLSKQKISNYGIAKFQGDTGKGQVWYDLEVHYSTHDEIFKSNHDLPIGKLASWTVEDVLGSDNDASVALVEYIRCLLLFVEKCEAAV</sequence>
<feature type="region of interest" description="Disordered" evidence="4">
    <location>
        <begin position="869"/>
        <end position="936"/>
    </location>
</feature>
<feature type="compositionally biased region" description="Low complexity" evidence="4">
    <location>
        <begin position="578"/>
        <end position="590"/>
    </location>
</feature>
<evidence type="ECO:0000259" key="5">
    <source>
        <dbReference type="Pfam" id="PF25482"/>
    </source>
</evidence>
<evidence type="ECO:0000313" key="6">
    <source>
        <dbReference type="EMBL" id="GAA5815373.1"/>
    </source>
</evidence>
<dbReference type="Pfam" id="PF25482">
    <property type="entry name" value="DUF7905"/>
    <property type="match status" value="1"/>
</dbReference>
<accession>A0ABP9Z8E0</accession>
<reference evidence="6 7" key="1">
    <citation type="submission" date="2024-04" db="EMBL/GenBank/DDBJ databases">
        <title>genome sequences of Mucor flavus KT1a and Helicostylum pulchrum KT1b strains isolated from the surface of a dry-aged beef.</title>
        <authorList>
            <person name="Toyotome T."/>
            <person name="Hosono M."/>
            <person name="Torimaru M."/>
            <person name="Fukuda K."/>
            <person name="Mikami N."/>
        </authorList>
    </citation>
    <scope>NUCLEOTIDE SEQUENCE [LARGE SCALE GENOMIC DNA]</scope>
    <source>
        <strain evidence="6 7">KT1a</strain>
    </source>
</reference>
<comment type="caution">
    <text evidence="6">The sequence shown here is derived from an EMBL/GenBank/DDBJ whole genome shotgun (WGS) entry which is preliminary data.</text>
</comment>
<organism evidence="6 7">
    <name type="scientific">Mucor flavus</name>
    <dbReference type="NCBI Taxonomy" id="439312"/>
    <lineage>
        <taxon>Eukaryota</taxon>
        <taxon>Fungi</taxon>
        <taxon>Fungi incertae sedis</taxon>
        <taxon>Mucoromycota</taxon>
        <taxon>Mucoromycotina</taxon>
        <taxon>Mucoromycetes</taxon>
        <taxon>Mucorales</taxon>
        <taxon>Mucorineae</taxon>
        <taxon>Mucoraceae</taxon>
        <taxon>Mucor</taxon>
    </lineage>
</organism>
<comment type="similarity">
    <text evidence="1">Belongs to the ATG14 family.</text>
</comment>
<keyword evidence="3" id="KW-0175">Coiled coil</keyword>
<dbReference type="InterPro" id="IPR018791">
    <property type="entry name" value="UV_resistance/autophagy_Atg14"/>
</dbReference>
<evidence type="ECO:0000256" key="1">
    <source>
        <dbReference type="ARBA" id="ARBA00009574"/>
    </source>
</evidence>
<feature type="region of interest" description="Disordered" evidence="4">
    <location>
        <begin position="578"/>
        <end position="658"/>
    </location>
</feature>
<dbReference type="PANTHER" id="PTHR15157:SF13">
    <property type="entry name" value="AUTOPHAGY-RELATED PROTEIN 14"/>
    <property type="match status" value="1"/>
</dbReference>
<feature type="compositionally biased region" description="Acidic residues" evidence="4">
    <location>
        <begin position="648"/>
        <end position="658"/>
    </location>
</feature>
<evidence type="ECO:0000313" key="7">
    <source>
        <dbReference type="Proteomes" id="UP001473302"/>
    </source>
</evidence>
<evidence type="ECO:0000256" key="3">
    <source>
        <dbReference type="ARBA" id="ARBA00023054"/>
    </source>
</evidence>
<dbReference type="PANTHER" id="PTHR15157">
    <property type="entry name" value="UV RADIATION RESISTANCE-ASSOCIATED GENE PROTEIN"/>
    <property type="match status" value="1"/>
</dbReference>
<feature type="compositionally biased region" description="Low complexity" evidence="4">
    <location>
        <begin position="621"/>
        <end position="637"/>
    </location>
</feature>
<keyword evidence="7" id="KW-1185">Reference proteome</keyword>
<evidence type="ECO:0000256" key="2">
    <source>
        <dbReference type="ARBA" id="ARBA00013807"/>
    </source>
</evidence>
<proteinExistence type="inferred from homology"/>
<feature type="compositionally biased region" description="Low complexity" evidence="4">
    <location>
        <begin position="920"/>
        <end position="930"/>
    </location>
</feature>
<feature type="domain" description="DUF7905" evidence="5">
    <location>
        <begin position="938"/>
        <end position="1224"/>
    </location>
</feature>
<gene>
    <name evidence="6" type="ORF">MFLAVUS_008881</name>
</gene>
<dbReference type="Pfam" id="PF10186">
    <property type="entry name" value="ATG14"/>
    <property type="match status" value="1"/>
</dbReference>